<dbReference type="PROSITE" id="PS51263">
    <property type="entry name" value="ADF_H"/>
    <property type="match status" value="1"/>
</dbReference>
<dbReference type="InterPro" id="IPR002108">
    <property type="entry name" value="ADF-H"/>
</dbReference>
<feature type="domain" description="ADF-H" evidence="3">
    <location>
        <begin position="2"/>
        <end position="146"/>
    </location>
</feature>
<evidence type="ECO:0000259" key="3">
    <source>
        <dbReference type="PROSITE" id="PS51263"/>
    </source>
</evidence>
<dbReference type="AlphaFoldDB" id="A0ABD3WLH2"/>
<dbReference type="Proteomes" id="UP001634394">
    <property type="component" value="Unassembled WGS sequence"/>
</dbReference>
<comment type="similarity">
    <text evidence="1">Belongs to the actin-binding proteins ADF family.</text>
</comment>
<evidence type="ECO:0000313" key="5">
    <source>
        <dbReference type="Proteomes" id="UP001634394"/>
    </source>
</evidence>
<organism evidence="4 5">
    <name type="scientific">Sinanodonta woodiana</name>
    <name type="common">Chinese pond mussel</name>
    <name type="synonym">Anodonta woodiana</name>
    <dbReference type="NCBI Taxonomy" id="1069815"/>
    <lineage>
        <taxon>Eukaryota</taxon>
        <taxon>Metazoa</taxon>
        <taxon>Spiralia</taxon>
        <taxon>Lophotrochozoa</taxon>
        <taxon>Mollusca</taxon>
        <taxon>Bivalvia</taxon>
        <taxon>Autobranchia</taxon>
        <taxon>Heteroconchia</taxon>
        <taxon>Palaeoheterodonta</taxon>
        <taxon>Unionida</taxon>
        <taxon>Unionoidea</taxon>
        <taxon>Unionidae</taxon>
        <taxon>Unioninae</taxon>
        <taxon>Sinanodonta</taxon>
    </lineage>
</organism>
<proteinExistence type="inferred from homology"/>
<dbReference type="CDD" id="cd11286">
    <property type="entry name" value="ADF_cofilin_like"/>
    <property type="match status" value="1"/>
</dbReference>
<protein>
    <recommendedName>
        <fullName evidence="3">ADF-H domain-containing protein</fullName>
    </recommendedName>
</protein>
<name>A0ABD3WLH2_SINWO</name>
<dbReference type="EMBL" id="JBJQND010000006">
    <property type="protein sequence ID" value="KAL3873623.1"/>
    <property type="molecule type" value="Genomic_DNA"/>
</dbReference>
<comment type="caution">
    <text evidence="4">The sequence shown here is derived from an EMBL/GenBank/DDBJ whole genome shotgun (WGS) entry which is preliminary data.</text>
</comment>
<sequence>MSDEIVTDECIDTFHELLLNCKWQYIIFRFSDDRKSIIVEEKGSPGISYDTFLTKLRKPKPEMTPETTPEPVECRYAVFDIDFIAKAELTHLLFIGWIPEEAPEEEKTLYATNLEILERSLVGIQICVVCHHFNELSYANILQKIQGNKFVGAIASK</sequence>
<gene>
    <name evidence="4" type="ORF">ACJMK2_036718</name>
</gene>
<dbReference type="SUPFAM" id="SSF55753">
    <property type="entry name" value="Actin depolymerizing proteins"/>
    <property type="match status" value="1"/>
</dbReference>
<keyword evidence="2" id="KW-0009">Actin-binding</keyword>
<dbReference type="Gene3D" id="3.40.20.10">
    <property type="entry name" value="Severin"/>
    <property type="match status" value="1"/>
</dbReference>
<evidence type="ECO:0000256" key="1">
    <source>
        <dbReference type="ARBA" id="ARBA00006844"/>
    </source>
</evidence>
<dbReference type="InterPro" id="IPR029006">
    <property type="entry name" value="ADF-H/Gelsolin-like_dom_sf"/>
</dbReference>
<evidence type="ECO:0000313" key="4">
    <source>
        <dbReference type="EMBL" id="KAL3873623.1"/>
    </source>
</evidence>
<dbReference type="SMART" id="SM00102">
    <property type="entry name" value="ADF"/>
    <property type="match status" value="1"/>
</dbReference>
<reference evidence="4 5" key="1">
    <citation type="submission" date="2024-11" db="EMBL/GenBank/DDBJ databases">
        <title>Chromosome-level genome assembly of the freshwater bivalve Anodonta woodiana.</title>
        <authorList>
            <person name="Chen X."/>
        </authorList>
    </citation>
    <scope>NUCLEOTIDE SEQUENCE [LARGE SCALE GENOMIC DNA]</scope>
    <source>
        <strain evidence="4">MN2024</strain>
        <tissue evidence="4">Gills</tissue>
    </source>
</reference>
<dbReference type="PANTHER" id="PTHR11913">
    <property type="entry name" value="COFILIN-RELATED"/>
    <property type="match status" value="1"/>
</dbReference>
<dbReference type="Pfam" id="PF00241">
    <property type="entry name" value="Cofilin_ADF"/>
    <property type="match status" value="1"/>
</dbReference>
<dbReference type="InterPro" id="IPR017904">
    <property type="entry name" value="ADF/Cofilin"/>
</dbReference>
<keyword evidence="5" id="KW-1185">Reference proteome</keyword>
<dbReference type="GO" id="GO:0003779">
    <property type="term" value="F:actin binding"/>
    <property type="evidence" value="ECO:0007669"/>
    <property type="project" value="UniProtKB-KW"/>
</dbReference>
<evidence type="ECO:0000256" key="2">
    <source>
        <dbReference type="ARBA" id="ARBA00023203"/>
    </source>
</evidence>
<accession>A0ABD3WLH2</accession>